<evidence type="ECO:0000259" key="11">
    <source>
        <dbReference type="PROSITE" id="PS50109"/>
    </source>
</evidence>
<feature type="domain" description="Histidine kinase" evidence="11">
    <location>
        <begin position="14"/>
        <end position="228"/>
    </location>
</feature>
<evidence type="ECO:0000256" key="5">
    <source>
        <dbReference type="ARBA" id="ARBA00022679"/>
    </source>
</evidence>
<dbReference type="InterPro" id="IPR036097">
    <property type="entry name" value="HisK_dim/P_sf"/>
</dbReference>
<evidence type="ECO:0000256" key="8">
    <source>
        <dbReference type="ARBA" id="ARBA00022989"/>
    </source>
</evidence>
<proteinExistence type="predicted"/>
<dbReference type="Gene3D" id="1.10.287.130">
    <property type="match status" value="1"/>
</dbReference>
<organism evidence="12">
    <name type="scientific">mine drainage metagenome</name>
    <dbReference type="NCBI Taxonomy" id="410659"/>
    <lineage>
        <taxon>unclassified sequences</taxon>
        <taxon>metagenomes</taxon>
        <taxon>ecological metagenomes</taxon>
    </lineage>
</organism>
<evidence type="ECO:0000256" key="9">
    <source>
        <dbReference type="ARBA" id="ARBA00023012"/>
    </source>
</evidence>
<evidence type="ECO:0000256" key="10">
    <source>
        <dbReference type="ARBA" id="ARBA00023136"/>
    </source>
</evidence>
<dbReference type="AlphaFoldDB" id="A0A1J5PFM3"/>
<dbReference type="SUPFAM" id="SSF47384">
    <property type="entry name" value="Homodimeric domain of signal transducing histidine kinase"/>
    <property type="match status" value="1"/>
</dbReference>
<keyword evidence="10" id="KW-0472">Membrane</keyword>
<dbReference type="PANTHER" id="PTHR45436:SF15">
    <property type="entry name" value="SENSOR HISTIDINE KINASE CUSS"/>
    <property type="match status" value="1"/>
</dbReference>
<evidence type="ECO:0000256" key="1">
    <source>
        <dbReference type="ARBA" id="ARBA00000085"/>
    </source>
</evidence>
<comment type="catalytic activity">
    <reaction evidence="1">
        <text>ATP + protein L-histidine = ADP + protein N-phospho-L-histidine.</text>
        <dbReference type="EC" id="2.7.13.3"/>
    </reaction>
</comment>
<gene>
    <name evidence="12" type="primary">rssA_30</name>
    <name evidence="12" type="ORF">GALL_520930</name>
</gene>
<dbReference type="CDD" id="cd00075">
    <property type="entry name" value="HATPase"/>
    <property type="match status" value="1"/>
</dbReference>
<keyword evidence="5 12" id="KW-0808">Transferase</keyword>
<accession>A0A1J5PFM3</accession>
<dbReference type="Pfam" id="PF00512">
    <property type="entry name" value="HisKA"/>
    <property type="match status" value="1"/>
</dbReference>
<dbReference type="PANTHER" id="PTHR45436">
    <property type="entry name" value="SENSOR HISTIDINE KINASE YKOH"/>
    <property type="match status" value="1"/>
</dbReference>
<evidence type="ECO:0000256" key="6">
    <source>
        <dbReference type="ARBA" id="ARBA00022692"/>
    </source>
</evidence>
<dbReference type="SUPFAM" id="SSF55874">
    <property type="entry name" value="ATPase domain of HSP90 chaperone/DNA topoisomerase II/histidine kinase"/>
    <property type="match status" value="1"/>
</dbReference>
<dbReference type="PRINTS" id="PR00344">
    <property type="entry name" value="BCTRLSENSOR"/>
</dbReference>
<evidence type="ECO:0000256" key="4">
    <source>
        <dbReference type="ARBA" id="ARBA00022553"/>
    </source>
</evidence>
<protein>
    <recommendedName>
        <fullName evidence="3">histidine kinase</fullName>
        <ecNumber evidence="3">2.7.13.3</ecNumber>
    </recommendedName>
</protein>
<dbReference type="CDD" id="cd00082">
    <property type="entry name" value="HisKA"/>
    <property type="match status" value="1"/>
</dbReference>
<dbReference type="PROSITE" id="PS50109">
    <property type="entry name" value="HIS_KIN"/>
    <property type="match status" value="1"/>
</dbReference>
<comment type="caution">
    <text evidence="12">The sequence shown here is derived from an EMBL/GenBank/DDBJ whole genome shotgun (WGS) entry which is preliminary data.</text>
</comment>
<keyword evidence="8" id="KW-1133">Transmembrane helix</keyword>
<keyword evidence="7" id="KW-0418">Kinase</keyword>
<dbReference type="Pfam" id="PF02518">
    <property type="entry name" value="HATPase_c"/>
    <property type="match status" value="1"/>
</dbReference>
<dbReference type="InterPro" id="IPR050428">
    <property type="entry name" value="TCS_sensor_his_kinase"/>
</dbReference>
<evidence type="ECO:0000313" key="12">
    <source>
        <dbReference type="EMBL" id="OIQ66340.1"/>
    </source>
</evidence>
<dbReference type="InterPro" id="IPR004358">
    <property type="entry name" value="Sig_transdc_His_kin-like_C"/>
</dbReference>
<keyword evidence="9" id="KW-0902">Two-component regulatory system</keyword>
<keyword evidence="6" id="KW-0812">Transmembrane</keyword>
<evidence type="ECO:0000256" key="7">
    <source>
        <dbReference type="ARBA" id="ARBA00022777"/>
    </source>
</evidence>
<name>A0A1J5PFM3_9ZZZZ</name>
<comment type="subcellular location">
    <subcellularLocation>
        <location evidence="2">Membrane</location>
        <topology evidence="2">Multi-pass membrane protein</topology>
    </subcellularLocation>
</comment>
<evidence type="ECO:0000256" key="3">
    <source>
        <dbReference type="ARBA" id="ARBA00012438"/>
    </source>
</evidence>
<dbReference type="EMBL" id="MLJW01006675">
    <property type="protein sequence ID" value="OIQ66340.1"/>
    <property type="molecule type" value="Genomic_DNA"/>
</dbReference>
<evidence type="ECO:0000256" key="2">
    <source>
        <dbReference type="ARBA" id="ARBA00004141"/>
    </source>
</evidence>
<keyword evidence="4" id="KW-0597">Phosphoprotein</keyword>
<dbReference type="InterPro" id="IPR003661">
    <property type="entry name" value="HisK_dim/P_dom"/>
</dbReference>
<dbReference type="EC" id="2.7.13.3" evidence="3"/>
<dbReference type="InterPro" id="IPR036890">
    <property type="entry name" value="HATPase_C_sf"/>
</dbReference>
<reference evidence="12" key="1">
    <citation type="submission" date="2016-10" db="EMBL/GenBank/DDBJ databases">
        <title>Sequence of Gallionella enrichment culture.</title>
        <authorList>
            <person name="Poehlein A."/>
            <person name="Muehling M."/>
            <person name="Daniel R."/>
        </authorList>
    </citation>
    <scope>NUCLEOTIDE SEQUENCE</scope>
</reference>
<sequence length="234" mass="25862">MTKSMALQRRFLADAAHELRSPLTALSLQAERLASSDLSNQARQRLDALQSGLHRSRQLLDQLLALARAQESDKGKASEISVRHIAYQVIEDLMPLAQAKNIDLGMVGEQDIHLTVAEIDLKTLVKNLLDNAIRYTPCGGKIDLHVKNFIGKSILQIEDSGPGIPEDERERIFDPFYRILGNDEVGSGLGLSIVRAIADRLDAVITLGYVREQEKLGLRVSVEFPTQCLATLTP</sequence>
<dbReference type="SMART" id="SM00387">
    <property type="entry name" value="HATPase_c"/>
    <property type="match status" value="1"/>
</dbReference>
<dbReference type="GO" id="GO:0000155">
    <property type="term" value="F:phosphorelay sensor kinase activity"/>
    <property type="evidence" value="ECO:0007669"/>
    <property type="project" value="InterPro"/>
</dbReference>
<dbReference type="SMART" id="SM00388">
    <property type="entry name" value="HisKA"/>
    <property type="match status" value="1"/>
</dbReference>
<dbReference type="InterPro" id="IPR003594">
    <property type="entry name" value="HATPase_dom"/>
</dbReference>
<dbReference type="Gene3D" id="3.30.565.10">
    <property type="entry name" value="Histidine kinase-like ATPase, C-terminal domain"/>
    <property type="match status" value="1"/>
</dbReference>
<dbReference type="InterPro" id="IPR005467">
    <property type="entry name" value="His_kinase_dom"/>
</dbReference>
<dbReference type="GO" id="GO:0005886">
    <property type="term" value="C:plasma membrane"/>
    <property type="evidence" value="ECO:0007669"/>
    <property type="project" value="TreeGrafter"/>
</dbReference>